<dbReference type="Proteomes" id="UP000504634">
    <property type="component" value="Unplaced"/>
</dbReference>
<dbReference type="InterPro" id="IPR015797">
    <property type="entry name" value="NUDIX_hydrolase-like_dom_sf"/>
</dbReference>
<dbReference type="Pfam" id="PF00293">
    <property type="entry name" value="NUDIX"/>
    <property type="match status" value="1"/>
</dbReference>
<sequence length="401" mass="45727">MNRFTPKERSEIVTLYIENSRSVVLTQRAYRRKYRNKQAPSDNTIRRLFSNFVEHGTVEDRPHVVHKRPIRSNELIEMVRKSVAQDPNVSYRHRAQHFNVSGTTLRRILKDVQDGAPCSEMMAAIVRPGIFRHVMCRNNLYPRSGVLRYPVPDELVYWSEDYGEYCPPFYTAPHINGQVWADAPLPSETFKPQWNQLDGNVNRVSYHGAYHIKDGLPRNPIGRTGISGRGLLGRWGPNHAADPIVTRWKRNDSGGMVSDSKTGKNILQMVAIQRQDNKLWAIPGGMVDPGENVSVTLKREFTEEALNFTDKGLMVEEFFKSGGVQVYSGYVDDFRNTDNAWIETMALHFHDQDGTKVGQLNLTAGDDAMNVRWTDVDGSLKLHANHADMVKEVAIRLNAHW</sequence>
<dbReference type="Pfam" id="PF16087">
    <property type="entry name" value="DUF4817"/>
    <property type="match status" value="1"/>
</dbReference>
<evidence type="ECO:0000259" key="1">
    <source>
        <dbReference type="PROSITE" id="PS51462"/>
    </source>
</evidence>
<feature type="domain" description="Nudix hydrolase" evidence="1">
    <location>
        <begin position="248"/>
        <end position="397"/>
    </location>
</feature>
<dbReference type="AlphaFoldDB" id="A0A6J2UCU1"/>
<dbReference type="PANTHER" id="PTHR13030:SF8">
    <property type="entry name" value="ADP-RIBOSE PYROPHOSPHATASE, MITOCHONDRIAL"/>
    <property type="match status" value="1"/>
</dbReference>
<dbReference type="PANTHER" id="PTHR13030">
    <property type="entry name" value="NUDIX HYDROLASE"/>
    <property type="match status" value="1"/>
</dbReference>
<proteinExistence type="predicted"/>
<dbReference type="GO" id="GO:0047631">
    <property type="term" value="F:ADP-ribose diphosphatase activity"/>
    <property type="evidence" value="ECO:0007669"/>
    <property type="project" value="InterPro"/>
</dbReference>
<dbReference type="OrthoDB" id="9972248at2759"/>
<dbReference type="InterPro" id="IPR039989">
    <property type="entry name" value="NUDT9"/>
</dbReference>
<dbReference type="Gene3D" id="3.90.79.10">
    <property type="entry name" value="Nucleoside Triphosphate Pyrophosphohydrolase"/>
    <property type="match status" value="1"/>
</dbReference>
<dbReference type="CDD" id="cd03670">
    <property type="entry name" value="NUDIX_ADPRase_Nudt9"/>
    <property type="match status" value="1"/>
</dbReference>
<dbReference type="PROSITE" id="PS51462">
    <property type="entry name" value="NUDIX"/>
    <property type="match status" value="1"/>
</dbReference>
<dbReference type="Pfam" id="PF25969">
    <property type="entry name" value="NUDT9_N"/>
    <property type="match status" value="1"/>
</dbReference>
<dbReference type="InterPro" id="IPR032135">
    <property type="entry name" value="DUF4817"/>
</dbReference>
<dbReference type="InterPro" id="IPR000086">
    <property type="entry name" value="NUDIX_hydrolase_dom"/>
</dbReference>
<dbReference type="SUPFAM" id="SSF55811">
    <property type="entry name" value="Nudix"/>
    <property type="match status" value="1"/>
</dbReference>
<evidence type="ECO:0000313" key="2">
    <source>
        <dbReference type="Proteomes" id="UP000504634"/>
    </source>
</evidence>
<name>A0A6J2UCU1_DROLE</name>
<keyword evidence="2" id="KW-1185">Reference proteome</keyword>
<reference evidence="3" key="1">
    <citation type="submission" date="2025-08" db="UniProtKB">
        <authorList>
            <consortium name="RefSeq"/>
        </authorList>
    </citation>
    <scope>IDENTIFICATION</scope>
    <source>
        <strain evidence="3">11010-0011.00</strain>
        <tissue evidence="3">Whole body</tissue>
    </source>
</reference>
<gene>
    <name evidence="3" type="primary">LOC115632301</name>
</gene>
<dbReference type="RefSeq" id="XP_030385263.1">
    <property type="nucleotide sequence ID" value="XM_030529403.1"/>
</dbReference>
<dbReference type="GeneID" id="115632301"/>
<accession>A0A6J2UCU1</accession>
<evidence type="ECO:0000313" key="3">
    <source>
        <dbReference type="RefSeq" id="XP_030385263.1"/>
    </source>
</evidence>
<protein>
    <submittedName>
        <fullName evidence="3">ADP-ribose pyrophosphatase, mitochondrial-like</fullName>
    </submittedName>
</protein>
<organism evidence="2 3">
    <name type="scientific">Drosophila lebanonensis</name>
    <name type="common">Fruit fly</name>
    <name type="synonym">Scaptodrosophila lebanonensis</name>
    <dbReference type="NCBI Taxonomy" id="7225"/>
    <lineage>
        <taxon>Eukaryota</taxon>
        <taxon>Metazoa</taxon>
        <taxon>Ecdysozoa</taxon>
        <taxon>Arthropoda</taxon>
        <taxon>Hexapoda</taxon>
        <taxon>Insecta</taxon>
        <taxon>Pterygota</taxon>
        <taxon>Neoptera</taxon>
        <taxon>Endopterygota</taxon>
        <taxon>Diptera</taxon>
        <taxon>Brachycera</taxon>
        <taxon>Muscomorpha</taxon>
        <taxon>Ephydroidea</taxon>
        <taxon>Drosophilidae</taxon>
        <taxon>Scaptodrosophila</taxon>
    </lineage>
</organism>